<dbReference type="Pfam" id="PF00690">
    <property type="entry name" value="Cation_ATPase_N"/>
    <property type="match status" value="1"/>
</dbReference>
<dbReference type="EMBL" id="JAUESC010000001">
    <property type="protein sequence ID" value="KAK0607614.1"/>
    <property type="molecule type" value="Genomic_DNA"/>
</dbReference>
<dbReference type="SUPFAM" id="SSF81653">
    <property type="entry name" value="Calcium ATPase, transduction domain A"/>
    <property type="match status" value="1"/>
</dbReference>
<feature type="domain" description="Cation-transporting P-type ATPase N-terminal" evidence="6">
    <location>
        <begin position="12"/>
        <end position="69"/>
    </location>
</feature>
<proteinExistence type="predicted"/>
<dbReference type="PANTHER" id="PTHR42861">
    <property type="entry name" value="CALCIUM-TRANSPORTING ATPASE"/>
    <property type="match status" value="1"/>
</dbReference>
<keyword evidence="8" id="KW-1185">Reference proteome</keyword>
<dbReference type="InterPro" id="IPR023214">
    <property type="entry name" value="HAD_sf"/>
</dbReference>
<dbReference type="InterPro" id="IPR023299">
    <property type="entry name" value="ATPase_P-typ_cyto_dom_N"/>
</dbReference>
<dbReference type="SMART" id="SM00831">
    <property type="entry name" value="Cation_ATPase_N"/>
    <property type="match status" value="1"/>
</dbReference>
<dbReference type="AlphaFoldDB" id="A0AA39W2M9"/>
<dbReference type="GO" id="GO:0016020">
    <property type="term" value="C:membrane"/>
    <property type="evidence" value="ECO:0007669"/>
    <property type="project" value="UniProtKB-SubCell"/>
</dbReference>
<dbReference type="InterPro" id="IPR059000">
    <property type="entry name" value="ATPase_P-type_domA"/>
</dbReference>
<keyword evidence="3" id="KW-0460">Magnesium</keyword>
<dbReference type="Gene3D" id="3.40.50.1000">
    <property type="entry name" value="HAD superfamily/HAD-like"/>
    <property type="match status" value="1"/>
</dbReference>
<evidence type="ECO:0000256" key="4">
    <source>
        <dbReference type="ARBA" id="ARBA00022989"/>
    </source>
</evidence>
<evidence type="ECO:0000256" key="1">
    <source>
        <dbReference type="ARBA" id="ARBA00004370"/>
    </source>
</evidence>
<accession>A0AA39W2M9</accession>
<protein>
    <recommendedName>
        <fullName evidence="6">Cation-transporting P-type ATPase N-terminal domain-containing protein</fullName>
    </recommendedName>
</protein>
<dbReference type="Gene3D" id="2.70.150.10">
    <property type="entry name" value="Calcium-transporting ATPase, cytoplasmic transduction domain A"/>
    <property type="match status" value="1"/>
</dbReference>
<dbReference type="Gene3D" id="1.20.1110.10">
    <property type="entry name" value="Calcium-transporting ATPase, transmembrane domain"/>
    <property type="match status" value="1"/>
</dbReference>
<comment type="caution">
    <text evidence="7">The sequence shown here is derived from an EMBL/GenBank/DDBJ whole genome shotgun (WGS) entry which is preliminary data.</text>
</comment>
<evidence type="ECO:0000256" key="3">
    <source>
        <dbReference type="ARBA" id="ARBA00022842"/>
    </source>
</evidence>
<comment type="subcellular location">
    <subcellularLocation>
        <location evidence="1">Membrane</location>
    </subcellularLocation>
</comment>
<dbReference type="PROSITE" id="PS00154">
    <property type="entry name" value="ATPASE_E1_E2"/>
    <property type="match status" value="1"/>
</dbReference>
<dbReference type="Pfam" id="PF00122">
    <property type="entry name" value="E1-E2_ATPase"/>
    <property type="match status" value="1"/>
</dbReference>
<reference evidence="7" key="2">
    <citation type="submission" date="2023-06" db="EMBL/GenBank/DDBJ databases">
        <authorList>
            <person name="Swenson N.G."/>
            <person name="Wegrzyn J.L."/>
            <person name="Mcevoy S.L."/>
        </authorList>
    </citation>
    <scope>NUCLEOTIDE SEQUENCE</scope>
    <source>
        <strain evidence="7">NS2018</strain>
        <tissue evidence="7">Leaf</tissue>
    </source>
</reference>
<dbReference type="InterPro" id="IPR008250">
    <property type="entry name" value="ATPase_P-typ_transduc_dom_A_sf"/>
</dbReference>
<gene>
    <name evidence="7" type="ORF">LWI29_017432</name>
</gene>
<dbReference type="GO" id="GO:0000166">
    <property type="term" value="F:nucleotide binding"/>
    <property type="evidence" value="ECO:0007669"/>
    <property type="project" value="InterPro"/>
</dbReference>
<keyword evidence="5" id="KW-0472">Membrane</keyword>
<dbReference type="InterPro" id="IPR023298">
    <property type="entry name" value="ATPase_P-typ_TM_dom_sf"/>
</dbReference>
<sequence length="246" mass="27149">MGLDAVNREAVDLENIPIEEVFENLKCTRAGLTSGDVKDRLDLFGYNKLEDKKESKIVKFLGIWGLCGILCHGSWKLQLSWLLLLHMEGWSEEDASGLVPVDIVSIKLGDIVLADARLLEGDPLKIDQGAITKRTTAIEEMAGMDVLCNDKTGTLTQNKLTVDKNMIEVFAKGVDRDMVVLMAARASRLENQDASDGAIVAMLSDPKEVMNFKLWIDGCPFISLIGLRPTDNEKPCEAPKRSPFSL</sequence>
<dbReference type="Proteomes" id="UP001168877">
    <property type="component" value="Unassembled WGS sequence"/>
</dbReference>
<reference evidence="7" key="1">
    <citation type="journal article" date="2022" name="Plant J.">
        <title>Strategies of tolerance reflected in two North American maple genomes.</title>
        <authorList>
            <person name="McEvoy S.L."/>
            <person name="Sezen U.U."/>
            <person name="Trouern-Trend A."/>
            <person name="McMahon S.M."/>
            <person name="Schaberg P.G."/>
            <person name="Yang J."/>
            <person name="Wegrzyn J.L."/>
            <person name="Swenson N.G."/>
        </authorList>
    </citation>
    <scope>NUCLEOTIDE SEQUENCE</scope>
    <source>
        <strain evidence="7">NS2018</strain>
    </source>
</reference>
<evidence type="ECO:0000313" key="8">
    <source>
        <dbReference type="Proteomes" id="UP001168877"/>
    </source>
</evidence>
<name>A0AA39W2M9_ACESA</name>
<dbReference type="InterPro" id="IPR004014">
    <property type="entry name" value="ATPase_P-typ_cation-transptr_N"/>
</dbReference>
<organism evidence="7 8">
    <name type="scientific">Acer saccharum</name>
    <name type="common">Sugar maple</name>
    <dbReference type="NCBI Taxonomy" id="4024"/>
    <lineage>
        <taxon>Eukaryota</taxon>
        <taxon>Viridiplantae</taxon>
        <taxon>Streptophyta</taxon>
        <taxon>Embryophyta</taxon>
        <taxon>Tracheophyta</taxon>
        <taxon>Spermatophyta</taxon>
        <taxon>Magnoliopsida</taxon>
        <taxon>eudicotyledons</taxon>
        <taxon>Gunneridae</taxon>
        <taxon>Pentapetalae</taxon>
        <taxon>rosids</taxon>
        <taxon>malvids</taxon>
        <taxon>Sapindales</taxon>
        <taxon>Sapindaceae</taxon>
        <taxon>Hippocastanoideae</taxon>
        <taxon>Acereae</taxon>
        <taxon>Acer</taxon>
    </lineage>
</organism>
<evidence type="ECO:0000256" key="5">
    <source>
        <dbReference type="ARBA" id="ARBA00023136"/>
    </source>
</evidence>
<dbReference type="SUPFAM" id="SSF81665">
    <property type="entry name" value="Calcium ATPase, transmembrane domain M"/>
    <property type="match status" value="1"/>
</dbReference>
<keyword evidence="4" id="KW-1133">Transmembrane helix</keyword>
<evidence type="ECO:0000256" key="2">
    <source>
        <dbReference type="ARBA" id="ARBA00022692"/>
    </source>
</evidence>
<dbReference type="Gene3D" id="3.40.1110.10">
    <property type="entry name" value="Calcium-transporting ATPase, cytoplasmic domain N"/>
    <property type="match status" value="1"/>
</dbReference>
<dbReference type="InterPro" id="IPR018303">
    <property type="entry name" value="ATPase_P-typ_P_site"/>
</dbReference>
<keyword evidence="2" id="KW-0812">Transmembrane</keyword>
<evidence type="ECO:0000259" key="6">
    <source>
        <dbReference type="SMART" id="SM00831"/>
    </source>
</evidence>
<evidence type="ECO:0000313" key="7">
    <source>
        <dbReference type="EMBL" id="KAK0607614.1"/>
    </source>
</evidence>